<keyword evidence="3" id="KW-1185">Reference proteome</keyword>
<feature type="region of interest" description="Disordered" evidence="1">
    <location>
        <begin position="246"/>
        <end position="268"/>
    </location>
</feature>
<dbReference type="SUPFAM" id="SSF46785">
    <property type="entry name" value="Winged helix' DNA-binding domain"/>
    <property type="match status" value="1"/>
</dbReference>
<dbReference type="Gene3D" id="1.10.10.10">
    <property type="entry name" value="Winged helix-like DNA-binding domain superfamily/Winged helix DNA-binding domain"/>
    <property type="match status" value="1"/>
</dbReference>
<dbReference type="InterPro" id="IPR036390">
    <property type="entry name" value="WH_DNA-bd_sf"/>
</dbReference>
<name>A0A0N4ZGA4_PARTI</name>
<evidence type="ECO:0000313" key="4">
    <source>
        <dbReference type="WBParaSite" id="PTRK_0000678100.1"/>
    </source>
</evidence>
<dbReference type="PANTHER" id="PTHR16206:SF4">
    <property type="entry name" value="PROTEIN LET-99"/>
    <property type="match status" value="1"/>
</dbReference>
<dbReference type="InterPro" id="IPR036388">
    <property type="entry name" value="WH-like_DNA-bd_sf"/>
</dbReference>
<evidence type="ECO:0000259" key="2">
    <source>
        <dbReference type="PROSITE" id="PS50186"/>
    </source>
</evidence>
<dbReference type="AlphaFoldDB" id="A0A0N4ZGA4"/>
<sequence>MSDLESKCSRTNSIKNGHVSMIDKENLNRNINNNPFKATTMWNDIQSVFRKKMPLRKHRIYLRYYDDSFTGKEAVDFLLEELPSILIKKKEISRTSCEQLLQLLMNKKLFYNVRNEMDTEFKDGLSVFKFNENFTEHIIKVKRSSSVNENTMRRISLRGSDIKARRIDEKVTTISDVPRPSLSQQDLSIYTNDRSLKLKSFYGLDNNTIKDAIKFNTHNVNRSHSTSSSSKSKDNQTPANVLKTFDASNRPAAKTYSNKPNSSRKITSTTIKNNLIEEKQQSREEISSWRLCILSFLREYLDPKGLSHLLPSHIDDTHVTFNCEKIGSKGIVKCFNDNEEMSSHLLKMMRFLARYPFDSKQFVDPGQQYVGMELDTYRNILNELSKNKAILPTTFSNLLIQIYKIYNNVENLDNNCNDESESIFRKFADTPLSRLISKNTNRGFNLDPFVRNSQRSSFNNVESKKIRKPIPFKILQEGGSTNRVNTIKHTKNDSMLPGLRTPRHSFDLTVMENMISPYFSPNTEKQLDSPYKVNHVIDDAILTDLITYLLLLLPSQARRKLHIVIRFMSRISQNHCLKLSKTRTNRIVVLKTLTPMIISCDTEKDIKMNSELIAFIMDKEMDIFQVPRQLIKERETFLRFPDSAEMVRLKALRSLPEKILILPGFENIPNSPIQYCERINLKDFNQQARDLEKHMESILNEYLTNKNFSENERKKKIKEFKKCYPDIYKKHFPDEVEEPDNQSTAQSQSFVKRVKNLIRQ</sequence>
<dbReference type="STRING" id="131310.A0A0N4ZGA4"/>
<feature type="compositionally biased region" description="Polar residues" evidence="1">
    <location>
        <begin position="255"/>
        <end position="268"/>
    </location>
</feature>
<accession>A0A0N4ZGA4</accession>
<protein>
    <submittedName>
        <fullName evidence="4">DEP domain-containing protein</fullName>
    </submittedName>
</protein>
<dbReference type="GO" id="GO:0035556">
    <property type="term" value="P:intracellular signal transduction"/>
    <property type="evidence" value="ECO:0007669"/>
    <property type="project" value="InterPro"/>
</dbReference>
<feature type="region of interest" description="Disordered" evidence="1">
    <location>
        <begin position="734"/>
        <end position="760"/>
    </location>
</feature>
<dbReference type="SMART" id="SM00049">
    <property type="entry name" value="DEP"/>
    <property type="match status" value="1"/>
</dbReference>
<feature type="compositionally biased region" description="Polar residues" evidence="1">
    <location>
        <begin position="741"/>
        <end position="750"/>
    </location>
</feature>
<reference evidence="4" key="1">
    <citation type="submission" date="2017-02" db="UniProtKB">
        <authorList>
            <consortium name="WormBaseParasite"/>
        </authorList>
    </citation>
    <scope>IDENTIFICATION</scope>
</reference>
<feature type="domain" description="DEP" evidence="2">
    <location>
        <begin position="49"/>
        <end position="132"/>
    </location>
</feature>
<dbReference type="PANTHER" id="PTHR16206">
    <property type="entry name" value="DEP DOMAIN-CONTAINING"/>
    <property type="match status" value="1"/>
</dbReference>
<dbReference type="Proteomes" id="UP000038045">
    <property type="component" value="Unplaced"/>
</dbReference>
<dbReference type="PROSITE" id="PS50186">
    <property type="entry name" value="DEP"/>
    <property type="match status" value="1"/>
</dbReference>
<proteinExistence type="predicted"/>
<dbReference type="InterPro" id="IPR000591">
    <property type="entry name" value="DEP_dom"/>
</dbReference>
<evidence type="ECO:0000256" key="1">
    <source>
        <dbReference type="SAM" id="MobiDB-lite"/>
    </source>
</evidence>
<dbReference type="Pfam" id="PF00610">
    <property type="entry name" value="DEP"/>
    <property type="match status" value="1"/>
</dbReference>
<dbReference type="WBParaSite" id="PTRK_0000678100.1">
    <property type="protein sequence ID" value="PTRK_0000678100.1"/>
    <property type="gene ID" value="PTRK_0000678100"/>
</dbReference>
<evidence type="ECO:0000313" key="3">
    <source>
        <dbReference type="Proteomes" id="UP000038045"/>
    </source>
</evidence>
<organism evidence="3 4">
    <name type="scientific">Parastrongyloides trichosuri</name>
    <name type="common">Possum-specific nematode worm</name>
    <dbReference type="NCBI Taxonomy" id="131310"/>
    <lineage>
        <taxon>Eukaryota</taxon>
        <taxon>Metazoa</taxon>
        <taxon>Ecdysozoa</taxon>
        <taxon>Nematoda</taxon>
        <taxon>Chromadorea</taxon>
        <taxon>Rhabditida</taxon>
        <taxon>Tylenchina</taxon>
        <taxon>Panagrolaimomorpha</taxon>
        <taxon>Strongyloidoidea</taxon>
        <taxon>Strongyloididae</taxon>
        <taxon>Parastrongyloides</taxon>
    </lineage>
</organism>